<reference evidence="2 3" key="1">
    <citation type="submission" date="2023-05" db="EMBL/GenBank/DDBJ databases">
        <title>A 100% complete, gapless, phased diploid assembly of the Scenedesmus obliquus UTEX 3031 genome.</title>
        <authorList>
            <person name="Biondi T.C."/>
            <person name="Hanschen E.R."/>
            <person name="Kwon T."/>
            <person name="Eng W."/>
            <person name="Kruse C.P.S."/>
            <person name="Koehler S.I."/>
            <person name="Kunde Y."/>
            <person name="Gleasner C.D."/>
            <person name="You Mak K.T."/>
            <person name="Polle J."/>
            <person name="Hovde B.T."/>
            <person name="Starkenburg S.R."/>
        </authorList>
    </citation>
    <scope>NUCLEOTIDE SEQUENCE [LARGE SCALE GENOMIC DNA]</scope>
    <source>
        <strain evidence="2 3">DOE0152z</strain>
    </source>
</reference>
<sequence length="407" mass="44630">MAALPISSNGPGMVRLLCTRALRSLGDASITLPNGRSMDVPAENITFSMPAEWAPHQGCWIAWPRRHDVWRAAAVPAKKAFTDVILAINRFEPVTVVAPNDLWLEARAALPDSIRVLEMTIDDSWLRDSGPTFVEAKITSCPKPAIRTLLGMDWVFNGWGGLYGSYEQDKLVAAKVCEAEGLPYVSTDFVLEGGSIHVDGEGTLLTTEECLLNPNRNPGLSKADIEARLKRFTGVSKVIWLPKGLYKDNDTNGHIDNFACFARPGVVLLAWCDDPSDPQHAISSEALQLLEQETDAKGRKLQVFKLPCPPPLQRTEEEWNTLSLEGRENRHAGERLAASYANFYIANGAIIMPAFGLPEADAKAQAVLKQAFPDREVVAVQTREIVLGGGNIHCITQQQPMPVQSRA</sequence>
<accession>A0ABY8UCP9</accession>
<dbReference type="HAMAP" id="MF_01841">
    <property type="entry name" value="Agmatine_deimin"/>
    <property type="match status" value="1"/>
</dbReference>
<gene>
    <name evidence="2" type="ORF">OEZ85_003693</name>
</gene>
<dbReference type="PANTHER" id="PTHR31377">
    <property type="entry name" value="AGMATINE DEIMINASE-RELATED"/>
    <property type="match status" value="1"/>
</dbReference>
<proteinExistence type="inferred from homology"/>
<dbReference type="NCBIfam" id="TIGR03380">
    <property type="entry name" value="agmatine_aguA"/>
    <property type="match status" value="1"/>
</dbReference>
<name>A0ABY8UCP9_TETOB</name>
<keyword evidence="1" id="KW-0378">Hydrolase</keyword>
<dbReference type="PANTHER" id="PTHR31377:SF2">
    <property type="entry name" value="AGMATINE DEIMINASE"/>
    <property type="match status" value="1"/>
</dbReference>
<dbReference type="Pfam" id="PF04371">
    <property type="entry name" value="PAD_porph"/>
    <property type="match status" value="1"/>
</dbReference>
<protein>
    <recommendedName>
        <fullName evidence="4">Agmatine deiminase</fullName>
    </recommendedName>
</protein>
<evidence type="ECO:0000256" key="1">
    <source>
        <dbReference type="ARBA" id="ARBA00022801"/>
    </source>
</evidence>
<evidence type="ECO:0000313" key="3">
    <source>
        <dbReference type="Proteomes" id="UP001244341"/>
    </source>
</evidence>
<dbReference type="SUPFAM" id="SSF55909">
    <property type="entry name" value="Pentein"/>
    <property type="match status" value="1"/>
</dbReference>
<dbReference type="Gene3D" id="3.75.10.10">
    <property type="entry name" value="L-arginine/glycine Amidinotransferase, Chain A"/>
    <property type="match status" value="1"/>
</dbReference>
<dbReference type="InterPro" id="IPR017754">
    <property type="entry name" value="Agmatine_deiminase"/>
</dbReference>
<evidence type="ECO:0000313" key="2">
    <source>
        <dbReference type="EMBL" id="WIA19032.1"/>
    </source>
</evidence>
<dbReference type="EMBL" id="CP126217">
    <property type="protein sequence ID" value="WIA19032.1"/>
    <property type="molecule type" value="Genomic_DNA"/>
</dbReference>
<evidence type="ECO:0008006" key="4">
    <source>
        <dbReference type="Google" id="ProtNLM"/>
    </source>
</evidence>
<keyword evidence="3" id="KW-1185">Reference proteome</keyword>
<organism evidence="2 3">
    <name type="scientific">Tetradesmus obliquus</name>
    <name type="common">Green alga</name>
    <name type="synonym">Acutodesmus obliquus</name>
    <dbReference type="NCBI Taxonomy" id="3088"/>
    <lineage>
        <taxon>Eukaryota</taxon>
        <taxon>Viridiplantae</taxon>
        <taxon>Chlorophyta</taxon>
        <taxon>core chlorophytes</taxon>
        <taxon>Chlorophyceae</taxon>
        <taxon>CS clade</taxon>
        <taxon>Sphaeropleales</taxon>
        <taxon>Scenedesmaceae</taxon>
        <taxon>Tetradesmus</taxon>
    </lineage>
</organism>
<dbReference type="Proteomes" id="UP001244341">
    <property type="component" value="Chromosome 10b"/>
</dbReference>
<dbReference type="InterPro" id="IPR007466">
    <property type="entry name" value="Peptidyl-Arg-deiminase_porph"/>
</dbReference>